<dbReference type="GO" id="GO:0005737">
    <property type="term" value="C:cytoplasm"/>
    <property type="evidence" value="ECO:0007669"/>
    <property type="project" value="UniProtKB-UniRule"/>
</dbReference>
<dbReference type="GO" id="GO:0004418">
    <property type="term" value="F:hydroxymethylbilane synthase activity"/>
    <property type="evidence" value="ECO:0007669"/>
    <property type="project" value="UniProtKB-UniRule"/>
</dbReference>
<evidence type="ECO:0000256" key="4">
    <source>
        <dbReference type="ARBA" id="ARBA00011245"/>
    </source>
</evidence>
<dbReference type="Gene3D" id="3.40.190.10">
    <property type="entry name" value="Periplasmic binding protein-like II"/>
    <property type="match status" value="2"/>
</dbReference>
<dbReference type="NCBIfam" id="TIGR00212">
    <property type="entry name" value="hemC"/>
    <property type="match status" value="1"/>
</dbReference>
<dbReference type="GO" id="GO:0006782">
    <property type="term" value="P:protoporphyrinogen IX biosynthetic process"/>
    <property type="evidence" value="ECO:0007669"/>
    <property type="project" value="UniProtKB-UniRule"/>
</dbReference>
<evidence type="ECO:0000256" key="1">
    <source>
        <dbReference type="ARBA" id="ARBA00002869"/>
    </source>
</evidence>
<comment type="function">
    <text evidence="1 8">Tetrapolymerization of the monopyrrole PBG into the hydroxymethylbilane pre-uroporphyrinogen in several discrete steps.</text>
</comment>
<comment type="pathway">
    <text evidence="2">Porphyrin-containing compound metabolism; protoporphyrin-IX biosynthesis; coproporphyrinogen-III from 5-aminolevulinate: step 2/4.</text>
</comment>
<comment type="miscellaneous">
    <text evidence="8">The porphobilinogen subunits are added to the dipyrromethane group.</text>
</comment>
<dbReference type="InterPro" id="IPR000860">
    <property type="entry name" value="HemC"/>
</dbReference>
<evidence type="ECO:0000313" key="12">
    <source>
        <dbReference type="EMBL" id="WKW13786.1"/>
    </source>
</evidence>
<keyword evidence="6 8" id="KW-0627">Porphyrin biosynthesis</keyword>
<evidence type="ECO:0000256" key="5">
    <source>
        <dbReference type="ARBA" id="ARBA00022679"/>
    </source>
</evidence>
<evidence type="ECO:0000259" key="9">
    <source>
        <dbReference type="Pfam" id="PF01379"/>
    </source>
</evidence>
<dbReference type="EC" id="2.5.1.61" evidence="8"/>
<dbReference type="InterPro" id="IPR022419">
    <property type="entry name" value="Porphobilin_deaminase_cofac_BS"/>
</dbReference>
<reference evidence="12" key="1">
    <citation type="submission" date="2023-07" db="EMBL/GenBank/DDBJ databases">
        <authorList>
            <person name="Haufschild T."/>
            <person name="Kallscheuer N."/>
            <person name="Hammer J."/>
            <person name="Kohn T."/>
            <person name="Kabuu M."/>
            <person name="Jogler M."/>
            <person name="Wohfarth N."/>
            <person name="Heuer A."/>
            <person name="Rohde M."/>
            <person name="van Teeseling M.C.F."/>
            <person name="Jogler C."/>
        </authorList>
    </citation>
    <scope>NUCLEOTIDE SEQUENCE</scope>
    <source>
        <strain evidence="11">Strain 138</strain>
        <strain evidence="12">Strain 318</strain>
    </source>
</reference>
<accession>A0AA49JS16</accession>
<feature type="modified residue" description="S-(dipyrrolylmethanemethyl)cysteine" evidence="8">
    <location>
        <position position="242"/>
    </location>
</feature>
<accession>A0AA49JXE9</accession>
<dbReference type="Pfam" id="PF03900">
    <property type="entry name" value="Porphobil_deamC"/>
    <property type="match status" value="1"/>
</dbReference>
<evidence type="ECO:0000259" key="10">
    <source>
        <dbReference type="Pfam" id="PF03900"/>
    </source>
</evidence>
<dbReference type="PROSITE" id="PS00533">
    <property type="entry name" value="PORPHOBILINOGEN_DEAM"/>
    <property type="match status" value="1"/>
</dbReference>
<comment type="subunit">
    <text evidence="4 8">Monomer.</text>
</comment>
<evidence type="ECO:0000256" key="6">
    <source>
        <dbReference type="ARBA" id="ARBA00023244"/>
    </source>
</evidence>
<dbReference type="InterPro" id="IPR036803">
    <property type="entry name" value="Porphobilinogen_deaminase_C_sf"/>
</dbReference>
<dbReference type="InterPro" id="IPR022418">
    <property type="entry name" value="Porphobilinogen_deaminase_C"/>
</dbReference>
<dbReference type="SUPFAM" id="SSF54782">
    <property type="entry name" value="Porphobilinogen deaminase (hydroxymethylbilane synthase), C-terminal domain"/>
    <property type="match status" value="1"/>
</dbReference>
<evidence type="ECO:0000256" key="7">
    <source>
        <dbReference type="ARBA" id="ARBA00048169"/>
    </source>
</evidence>
<dbReference type="SUPFAM" id="SSF53850">
    <property type="entry name" value="Periplasmic binding protein-like II"/>
    <property type="match status" value="1"/>
</dbReference>
<dbReference type="PRINTS" id="PR00151">
    <property type="entry name" value="PORPHBDMNASE"/>
</dbReference>
<keyword evidence="5 8" id="KW-0808">Transferase</keyword>
<dbReference type="Proteomes" id="UP001229955">
    <property type="component" value="Chromosome"/>
</dbReference>
<evidence type="ECO:0000313" key="11">
    <source>
        <dbReference type="EMBL" id="WKW10877.1"/>
    </source>
</evidence>
<dbReference type="PIRSF" id="PIRSF001438">
    <property type="entry name" value="4pyrrol_synth_OHMeBilane_synth"/>
    <property type="match status" value="1"/>
</dbReference>
<comment type="cofactor">
    <cofactor evidence="8">
        <name>dipyrromethane</name>
        <dbReference type="ChEBI" id="CHEBI:60342"/>
    </cofactor>
    <text evidence="8">Binds 1 dipyrromethane group covalently.</text>
</comment>
<dbReference type="FunFam" id="3.40.190.10:FF:000005">
    <property type="entry name" value="Porphobilinogen deaminase"/>
    <property type="match status" value="1"/>
</dbReference>
<dbReference type="EMBL" id="CP130612">
    <property type="protein sequence ID" value="WKW10877.1"/>
    <property type="molecule type" value="Genomic_DNA"/>
</dbReference>
<keyword evidence="13" id="KW-1185">Reference proteome</keyword>
<organism evidence="12 13">
    <name type="scientific">Pseudogemmatithrix spongiicola</name>
    <dbReference type="NCBI Taxonomy" id="3062599"/>
    <lineage>
        <taxon>Bacteria</taxon>
        <taxon>Pseudomonadati</taxon>
        <taxon>Gemmatimonadota</taxon>
        <taxon>Gemmatimonadia</taxon>
        <taxon>Gemmatimonadales</taxon>
        <taxon>Gemmatimonadaceae</taxon>
        <taxon>Pseudogemmatithrix</taxon>
    </lineage>
</organism>
<evidence type="ECO:0000256" key="3">
    <source>
        <dbReference type="ARBA" id="ARBA00005638"/>
    </source>
</evidence>
<evidence type="ECO:0000313" key="13">
    <source>
        <dbReference type="Proteomes" id="UP001229955"/>
    </source>
</evidence>
<feature type="domain" description="Porphobilinogen deaminase N-terminal" evidence="9">
    <location>
        <begin position="7"/>
        <end position="213"/>
    </location>
</feature>
<dbReference type="Gene3D" id="3.30.160.40">
    <property type="entry name" value="Porphobilinogen deaminase, C-terminal domain"/>
    <property type="match status" value="1"/>
</dbReference>
<dbReference type="PANTHER" id="PTHR11557">
    <property type="entry name" value="PORPHOBILINOGEN DEAMINASE"/>
    <property type="match status" value="1"/>
</dbReference>
<dbReference type="RefSeq" id="WP_367886587.1">
    <property type="nucleotide sequence ID" value="NZ_CP130612.1"/>
</dbReference>
<dbReference type="PANTHER" id="PTHR11557:SF0">
    <property type="entry name" value="PORPHOBILINOGEN DEAMINASE"/>
    <property type="match status" value="1"/>
</dbReference>
<dbReference type="HAMAP" id="MF_00260">
    <property type="entry name" value="Porphobil_deam"/>
    <property type="match status" value="1"/>
</dbReference>
<dbReference type="EMBL" id="CP130613">
    <property type="protein sequence ID" value="WKW13786.1"/>
    <property type="molecule type" value="Genomic_DNA"/>
</dbReference>
<dbReference type="Pfam" id="PF01379">
    <property type="entry name" value="Porphobil_deam"/>
    <property type="match status" value="1"/>
</dbReference>
<protein>
    <recommendedName>
        <fullName evidence="8">Porphobilinogen deaminase</fullName>
        <shortName evidence="8">PBG</shortName>
        <ecNumber evidence="8">2.5.1.61</ecNumber>
    </recommendedName>
    <alternativeName>
        <fullName evidence="8">Hydroxymethylbilane synthase</fullName>
        <shortName evidence="8">HMBS</shortName>
    </alternativeName>
    <alternativeName>
        <fullName evidence="8">Pre-uroporphyrinogen synthase</fullName>
    </alternativeName>
</protein>
<evidence type="ECO:0000256" key="2">
    <source>
        <dbReference type="ARBA" id="ARBA00004735"/>
    </source>
</evidence>
<sequence length="312" mass="32616">MAEPTRIVIGTRASKLALWQSHHIRDRLLGLDPSLDISLERISTRGDEVQDRPLAAIGRNSLFVAEIEDALRSGRIRIAVHSAKDLPSTLPAEFAIVAFTTRADPRDVLVSKHGTLMQLPQSARVGTSSPRRACQLKAIRPDIVCLDIRGNVDTRLAKLERGDYDAIVLAAAGLDRLGWSHVATERLEPDVMLPAVAQGILAVEARADDAAMATLCAALEDPVARACAVAERAFLAAMGAGCNAPLAGFATLDGDTLSLSALVGAPDGRHVKVTRRAPTSAAATLGVDVADALRAEGGAELLAAAIGGNVGG</sequence>
<name>A0AA49JXE9_9BACT</name>
<dbReference type="InterPro" id="IPR022417">
    <property type="entry name" value="Porphobilin_deaminase_N"/>
</dbReference>
<gene>
    <name evidence="8 12" type="primary">hemC</name>
    <name evidence="11" type="ORF">Strain138_000110</name>
    <name evidence="12" type="ORF">Strain318_000110</name>
</gene>
<comment type="catalytic activity">
    <reaction evidence="7 8">
        <text>4 porphobilinogen + H2O = hydroxymethylbilane + 4 NH4(+)</text>
        <dbReference type="Rhea" id="RHEA:13185"/>
        <dbReference type="ChEBI" id="CHEBI:15377"/>
        <dbReference type="ChEBI" id="CHEBI:28938"/>
        <dbReference type="ChEBI" id="CHEBI:57845"/>
        <dbReference type="ChEBI" id="CHEBI:58126"/>
        <dbReference type="EC" id="2.5.1.61"/>
    </reaction>
</comment>
<comment type="similarity">
    <text evidence="3 8">Belongs to the HMBS family.</text>
</comment>
<feature type="domain" description="Porphobilinogen deaminase C-terminal" evidence="10">
    <location>
        <begin position="227"/>
        <end position="294"/>
    </location>
</feature>
<dbReference type="AlphaFoldDB" id="A0AA49JXE9"/>
<proteinExistence type="inferred from homology"/>
<evidence type="ECO:0000256" key="8">
    <source>
        <dbReference type="HAMAP-Rule" id="MF_00260"/>
    </source>
</evidence>
<dbReference type="KEGG" id="pspc:Strain318_000110"/>